<dbReference type="Gene3D" id="3.30.980.50">
    <property type="match status" value="1"/>
</dbReference>
<keyword evidence="13" id="KW-0843">Virulence</keyword>
<keyword evidence="24" id="KW-1185">Reference proteome</keyword>
<evidence type="ECO:0000259" key="20">
    <source>
        <dbReference type="Pfam" id="PF04151"/>
    </source>
</evidence>
<evidence type="ECO:0000256" key="5">
    <source>
        <dbReference type="ARBA" id="ARBA00012653"/>
    </source>
</evidence>
<proteinExistence type="inferred from homology"/>
<keyword evidence="14" id="KW-0482">Metalloprotease</keyword>
<keyword evidence="7" id="KW-0645">Protease</keyword>
<evidence type="ECO:0000256" key="9">
    <source>
        <dbReference type="ARBA" id="ARBA00022729"/>
    </source>
</evidence>
<keyword evidence="11" id="KW-0862">Zinc</keyword>
<dbReference type="Pfam" id="PF01752">
    <property type="entry name" value="Peptidase_M9"/>
    <property type="match status" value="1"/>
</dbReference>
<evidence type="ECO:0000259" key="21">
    <source>
        <dbReference type="Pfam" id="PF08453"/>
    </source>
</evidence>
<dbReference type="SUPFAM" id="SSF89260">
    <property type="entry name" value="Collagen-binding domain"/>
    <property type="match status" value="1"/>
</dbReference>
<dbReference type="InterPro" id="IPR007280">
    <property type="entry name" value="Peptidase_C_arc/bac"/>
</dbReference>
<evidence type="ECO:0000256" key="17">
    <source>
        <dbReference type="ARBA" id="ARBA00034362"/>
    </source>
</evidence>
<dbReference type="PRINTS" id="PR00931">
    <property type="entry name" value="MICOLLPTASE"/>
</dbReference>
<evidence type="ECO:0000256" key="8">
    <source>
        <dbReference type="ARBA" id="ARBA00022723"/>
    </source>
</evidence>
<dbReference type="InterPro" id="IPR041379">
    <property type="entry name" value="ColG_subdomain"/>
</dbReference>
<dbReference type="EC" id="3.4.24.3" evidence="5"/>
<comment type="similarity">
    <text evidence="16">Belongs to the peptidase M9B family. Collagenase subfamily.</text>
</comment>
<evidence type="ECO:0000313" key="23">
    <source>
        <dbReference type="EMBL" id="SDB94908.1"/>
    </source>
</evidence>
<feature type="active site" evidence="18">
    <location>
        <position position="520"/>
    </location>
</feature>
<evidence type="ECO:0000256" key="11">
    <source>
        <dbReference type="ARBA" id="ARBA00022833"/>
    </source>
</evidence>
<evidence type="ECO:0000256" key="10">
    <source>
        <dbReference type="ARBA" id="ARBA00022801"/>
    </source>
</evidence>
<keyword evidence="15" id="KW-0865">Zymogen</keyword>
<evidence type="ECO:0000256" key="16">
    <source>
        <dbReference type="ARBA" id="ARBA00034318"/>
    </source>
</evidence>
<keyword evidence="10" id="KW-0378">Hydrolase</keyword>
<evidence type="ECO:0000259" key="22">
    <source>
        <dbReference type="Pfam" id="PF18496"/>
    </source>
</evidence>
<comment type="cofactor">
    <cofactor evidence="2">
        <name>Ca(2+)</name>
        <dbReference type="ChEBI" id="CHEBI:29108"/>
    </cofactor>
</comment>
<dbReference type="PANTHER" id="PTHR13062">
    <property type="entry name" value="COLLAGENASE"/>
    <property type="match status" value="1"/>
</dbReference>
<feature type="domain" description="Peptidase C-terminal archaeal/bacterial" evidence="20">
    <location>
        <begin position="815"/>
        <end position="880"/>
    </location>
</feature>
<evidence type="ECO:0000256" key="14">
    <source>
        <dbReference type="ARBA" id="ARBA00023049"/>
    </source>
</evidence>
<dbReference type="GO" id="GO:0008270">
    <property type="term" value="F:zinc ion binding"/>
    <property type="evidence" value="ECO:0007669"/>
    <property type="project" value="InterPro"/>
</dbReference>
<evidence type="ECO:0000256" key="1">
    <source>
        <dbReference type="ARBA" id="ARBA00000424"/>
    </source>
</evidence>
<accession>A0A1G6HLB3</accession>
<dbReference type="RefSeq" id="WP_176763807.1">
    <property type="nucleotide sequence ID" value="NZ_FMYM01000004.1"/>
</dbReference>
<dbReference type="Proteomes" id="UP000242662">
    <property type="component" value="Unassembled WGS sequence"/>
</dbReference>
<evidence type="ECO:0000256" key="15">
    <source>
        <dbReference type="ARBA" id="ARBA00023145"/>
    </source>
</evidence>
<evidence type="ECO:0000313" key="24">
    <source>
        <dbReference type="Proteomes" id="UP000242662"/>
    </source>
</evidence>
<gene>
    <name evidence="23" type="ORF">SAMN05421737_10453</name>
</gene>
<evidence type="ECO:0000256" key="2">
    <source>
        <dbReference type="ARBA" id="ARBA00001913"/>
    </source>
</evidence>
<name>A0A1G6HLB3_9BACI</name>
<dbReference type="EMBL" id="FMYM01000004">
    <property type="protein sequence ID" value="SDB94908.1"/>
    <property type="molecule type" value="Genomic_DNA"/>
</dbReference>
<evidence type="ECO:0000256" key="12">
    <source>
        <dbReference type="ARBA" id="ARBA00022837"/>
    </source>
</evidence>
<dbReference type="InterPro" id="IPR013661">
    <property type="entry name" value="Peptidase_M9_N_dom"/>
</dbReference>
<keyword evidence="12" id="KW-0106">Calcium</keyword>
<evidence type="ECO:0000256" key="18">
    <source>
        <dbReference type="PIRSR" id="PIRSR602169-1"/>
    </source>
</evidence>
<dbReference type="Pfam" id="PF18496">
    <property type="entry name" value="ColG_sub"/>
    <property type="match status" value="1"/>
</dbReference>
<evidence type="ECO:0000256" key="4">
    <source>
        <dbReference type="ARBA" id="ARBA00004613"/>
    </source>
</evidence>
<dbReference type="AlphaFoldDB" id="A0A1G6HLB3"/>
<dbReference type="GO" id="GO:0006508">
    <property type="term" value="P:proteolysis"/>
    <property type="evidence" value="ECO:0007669"/>
    <property type="project" value="UniProtKB-KW"/>
</dbReference>
<dbReference type="STRING" id="1464122.SAMN05421737_10453"/>
<evidence type="ECO:0000256" key="3">
    <source>
        <dbReference type="ARBA" id="ARBA00001947"/>
    </source>
</evidence>
<sequence length="895" mass="101259">MKTILKLFTLCALLLHVLINPSSMAQAGPEPTSSLHGWPTKPAVTTLATKDTLLSAHSPPGRIMPQDELAHDTQTYEVLPFQSRMKLADLSIQPPYDETLSTSHITLPTASYSMAYLNTLGYDALVQLLVTIQWYDIPDLFEFNSDSFKFYEDESRVQFIIDALESRGHTYTTADSQGIDTLVEVLRSGFYLGFYYSDLAYLNEQDFHNKCLPALKAIATNPAFSLGTAEQDKVVDAYGKLIGNASSNDEIVTLTTPILQQFNANFVPYAKSYSKGNALYSLLSGIDYDITSYLRSHNLPPAQSPWFQQIDSFLNELRTIALYGEVTNDTDWIINNGIYYISRLGELHTTSSIGLQTITESLDIYPYLSETYYTAAQQISTVYDGIDYNGNTIDYAQLIEDGKDYYLPKTTVFDDESIVMKTGEDVTDEKILRLYWASKEVKAQFHRVVGSDTPVHDSDHDDTLTIVIYNSPQEYRMNRLLYGYDTNNGGIYIERDGTFFTYERTPEQSIYSLEDLFRHEMTHYLQGRYLIPELFGQGPIYANERLTWFSEGGAEFFAGSTRTDRVVPRKTIINNFATHPRDRYTLEQTLYATYGTWDFYNYAFALQSYMYTHRFDLLDELHQTILANNAPAYDHYRETLSLNSAVKYAYQQYMQHLIDRNNNHIDPAVSDDYLQPPTPKSLVSVQNEVTEILPLTNVALTEQTSNSFQTFLLKGTYIGEETAGAEHDWQQLNTVLDHALEELAKKPWNGYKTVTAYFTDYTVNEHNQVACEVVLHGVASNIVSSIEPNESIDTATPLPLNTGFVGGFDENNELDIFAIDVDSSPYVSIDVENTQNIGMNWVVYSETDLTNPVAYATTSGLDLSGAFQANPGTYYLYVYSYDSRPGEYSGITLTE</sequence>
<keyword evidence="9 19" id="KW-0732">Signal</keyword>
<feature type="signal peptide" evidence="19">
    <location>
        <begin position="1"/>
        <end position="27"/>
    </location>
</feature>
<comment type="subcellular location">
    <subcellularLocation>
        <location evidence="4">Secreted</location>
    </subcellularLocation>
</comment>
<dbReference type="Gene3D" id="3.40.30.160">
    <property type="entry name" value="Collagenase ColT, N-terminal domain"/>
    <property type="match status" value="1"/>
</dbReference>
<dbReference type="PANTHER" id="PTHR13062:SF9">
    <property type="entry name" value="MICROBIAL COLLAGENASE"/>
    <property type="match status" value="1"/>
</dbReference>
<evidence type="ECO:0000256" key="7">
    <source>
        <dbReference type="ARBA" id="ARBA00022670"/>
    </source>
</evidence>
<feature type="domain" description="Peptidase M9 collagenase N-terminal" evidence="21">
    <location>
        <begin position="112"/>
        <end position="293"/>
    </location>
</feature>
<dbReference type="GO" id="GO:0005576">
    <property type="term" value="C:extracellular region"/>
    <property type="evidence" value="ECO:0007669"/>
    <property type="project" value="UniProtKB-SubCell"/>
</dbReference>
<feature type="chain" id="PRO_5017176596" description="microbial collagenase" evidence="19">
    <location>
        <begin position="28"/>
        <end position="895"/>
    </location>
</feature>
<evidence type="ECO:0000256" key="6">
    <source>
        <dbReference type="ARBA" id="ARBA00022525"/>
    </source>
</evidence>
<evidence type="ECO:0000256" key="13">
    <source>
        <dbReference type="ARBA" id="ARBA00023026"/>
    </source>
</evidence>
<dbReference type="Pfam" id="PF08453">
    <property type="entry name" value="Peptidase_M9_N"/>
    <property type="match status" value="1"/>
</dbReference>
<comment type="catalytic activity">
    <reaction evidence="1">
        <text>Digestion of native collagen in the triple helical region at Xaa-|-Gly bonds. With synthetic peptides, a preference is shown for Gly at P3 and P1', Pro and Ala at P2 and P2', and hydroxyproline, Ala or Arg at P3'.</text>
        <dbReference type="EC" id="3.4.24.3"/>
    </reaction>
</comment>
<dbReference type="Gene3D" id="1.10.390.20">
    <property type="match status" value="1"/>
</dbReference>
<dbReference type="Gene3D" id="2.60.120.380">
    <property type="match status" value="1"/>
</dbReference>
<comment type="cofactor">
    <cofactor evidence="3">
        <name>Zn(2+)</name>
        <dbReference type="ChEBI" id="CHEBI:29105"/>
    </cofactor>
</comment>
<dbReference type="GO" id="GO:0004222">
    <property type="term" value="F:metalloendopeptidase activity"/>
    <property type="evidence" value="ECO:0007669"/>
    <property type="project" value="UniProtKB-EC"/>
</dbReference>
<dbReference type="InterPro" id="IPR002169">
    <property type="entry name" value="Peptidase_M9A/M9B"/>
</dbReference>
<reference evidence="24" key="1">
    <citation type="submission" date="2016-09" db="EMBL/GenBank/DDBJ databases">
        <authorList>
            <person name="Varghese N."/>
            <person name="Submissions S."/>
        </authorList>
    </citation>
    <scope>NUCLEOTIDE SEQUENCE [LARGE SCALE GENOMIC DNA]</scope>
    <source>
        <strain evidence="24">25nlg</strain>
    </source>
</reference>
<keyword evidence="8" id="KW-0479">Metal-binding</keyword>
<protein>
    <recommendedName>
        <fullName evidence="5">microbial collagenase</fullName>
        <ecNumber evidence="5">3.4.24.3</ecNumber>
    </recommendedName>
    <alternativeName>
        <fullName evidence="17">Microbial collagenase</fullName>
    </alternativeName>
</protein>
<feature type="domain" description="Collagenase ColG-like catalytic helper subdomain" evidence="22">
    <location>
        <begin position="667"/>
        <end position="780"/>
    </location>
</feature>
<keyword evidence="6" id="KW-0964">Secreted</keyword>
<evidence type="ECO:0000256" key="19">
    <source>
        <dbReference type="SAM" id="SignalP"/>
    </source>
</evidence>
<organism evidence="23 24">
    <name type="scientific">Shouchella lonarensis</name>
    <dbReference type="NCBI Taxonomy" id="1464122"/>
    <lineage>
        <taxon>Bacteria</taxon>
        <taxon>Bacillati</taxon>
        <taxon>Bacillota</taxon>
        <taxon>Bacilli</taxon>
        <taxon>Bacillales</taxon>
        <taxon>Bacillaceae</taxon>
        <taxon>Shouchella</taxon>
    </lineage>
</organism>
<dbReference type="Pfam" id="PF04151">
    <property type="entry name" value="PPC"/>
    <property type="match status" value="1"/>
</dbReference>